<evidence type="ECO:0000256" key="4">
    <source>
        <dbReference type="SAM" id="Coils"/>
    </source>
</evidence>
<feature type="coiled-coil region" evidence="4">
    <location>
        <begin position="463"/>
        <end position="490"/>
    </location>
</feature>
<dbReference type="PROSITE" id="PS50082">
    <property type="entry name" value="WD_REPEATS_2"/>
    <property type="match status" value="6"/>
</dbReference>
<gene>
    <name evidence="5" type="ORF">PPRIM_AZ9-3.1.T0750184</name>
</gene>
<keyword evidence="6" id="KW-1185">Reference proteome</keyword>
<dbReference type="InterPro" id="IPR019775">
    <property type="entry name" value="WD40_repeat_CS"/>
</dbReference>
<evidence type="ECO:0008006" key="7">
    <source>
        <dbReference type="Google" id="ProtNLM"/>
    </source>
</evidence>
<dbReference type="Proteomes" id="UP000688137">
    <property type="component" value="Unassembled WGS sequence"/>
</dbReference>
<proteinExistence type="predicted"/>
<dbReference type="Pfam" id="PF00400">
    <property type="entry name" value="WD40"/>
    <property type="match status" value="6"/>
</dbReference>
<feature type="repeat" description="WD" evidence="3">
    <location>
        <begin position="2343"/>
        <end position="2384"/>
    </location>
</feature>
<evidence type="ECO:0000313" key="6">
    <source>
        <dbReference type="Proteomes" id="UP000688137"/>
    </source>
</evidence>
<keyword evidence="1 3" id="KW-0853">WD repeat</keyword>
<keyword evidence="2" id="KW-0677">Repeat</keyword>
<sequence length="3482" mass="408381">MIKQTIIATKCVYKSQTHYASDFNNNCLKEIMQLLKITELLECPIPQSNDLNQVSSIQLRGGGCCGINQVYSDSIYRHQQYEENFASKLQTFTNIIVEKSLSFQDKMNQDEVLTAFQWFYNNKEKFQILCNEESLNTTNYLLIEKTVEQLMKQLITYIRLSGFLFYSLLQICNDLFRIIFSYQLKNVDRYMQEDQKKKYLEYIQEIESQIQVEAINIWLNGVEFELQMIKTCVAHCRTNSQKGKELVISIMCGLLSSISQLKPSDELISSVIEGGKFLLLNFYDKQIQNPLQIYEIYYYFENLKWSILNQLKLGYSIQNIIKQITDGYSKYIKQSKDWMIHYCWVNMISDLMCYRPIVYKDQLLQTLQSGTSVQDSWNQLITSNQVIQLPYNKQAGKLKIFVNQNFIFKKFSTLKLFQEYLIQSSNSFLLLPNYINFNFNDFSANQLNDEDLLIQLITNQSNIELINALIKQLRSKKEELLNNFEVVKQQLSQHYSQLQTDKQIEIKIIRQEIMFLMNQIKKQNLILLCLINEINQLVNKELQVNQIFQIILQGHEQNQGEQLKILKQQILTCIEEVETSFFKEFLNSLHSVSQFWIQMCHYTTLSHQELIERSLEFEKLLEPQLNQNSQIFTSINNNLDKFLIQVSSIKRTFLKILEQKEFKIVIKESISQFSLASLIIRLYNPQLILKLIQEIHKHYQNMFKEKLQIEQVSDVQKILIMVYSNLNIYKGLKMLLKIHHRKLFQMSSKFQGMFANLSTIENERQIYNQTDINEYIKIIIIDKKEKLQALFNKYKNIEFTKDELADFNSISNLISKEINEIKNKDWQDKIKFHHIVLFSEILTKLQLIGLVQQDKNIIQQDIIKLLDEHLLEMNSNIQTDMVSSQVKNIQQMNLEKSLIKLRQNDLFDCESSMKILDNLIIISQKLKLIFKQNLNNTRSENQETILQFFNKFKGTYSQSLNQVIIDLQQQTLQLFQSIYNKEQIIFDEEFLSKLPKQPKISQIPVMIQILSFNTLSIDDQEIKQQDEKPDILQNIIIELKKGNRVNQEKGILDIFENSSYKVRELLVFNLIKMQSIIQEQTIQEFCENQLQQIWIIEKHPSVRNLLKNDEMIMMQKKLFSKDLQNFSIRLKVEMQTRLKQIEELETQVLLSDNQEEMKIQLQQAYDNFEIYLDNITDMSQRLDISLIFLREISKDLKNIKSSIDQVLISIKGVEDDIRRLRGKNFLELLNMRKQKVLKQKHENELDQVHIQVKTQDYDPISGNRKTNSQGEFITFLIKDQYDNYDGEVNEFLWSDQEKQKDVMLIKGKAGSGKSRASRNIEEFIWICDTISPNWIPIYVSLPSLKDPHHNLIDQALESENYNFDNIQIREFKDAVINGKLKIVIILESYDEMKFDCIGTNLYQTNRLAQDLNLQASGQTVKVIITTREEILNSIGYQTWFYGQNIDTLKEIEILPFSQEQSSQYIKQYVEISVKRTIKKFYEFLKQLKGQNFSLEQFKLIWNQLENIINSIVLQQQNSEVLFSSQDVDKLIKQIQVVEFFTFIKSNQMVSLKKELLQLWGEQKFSQVINNVNINHLLTTPFMMEIIVYVLPKMSQFFSKPNLIRDLLKKNYMILKTEAKKSEEQIDQLLQKQINKQDFDKKIQPVAKQNQELQIMEQFTQILEDLDNQNFFESFSIANSLEYINQVSIFSTKYFKVRYDANFIVSAFRLNQFTAFDFYEIFVNFYHNQQLQKLKDLGKNIKQESFFLDLQDFSIFLAIDMSKRQLTQVNYNQKGKLFIQSAKEERKIEVSWEDSYFSDNQDDFEYKTLLRKCMLFNSKGSIYSFNHKSIQEFFVAKYILNLIEKIFINDKERIDNNILQKSSFNSSEFNLSLEHYSGTLELLKPKIRQIREIKQKLIQLSQLSKTNCDQNFIRSASNCLYILSSLKENLDKIDLSNISIADTKLNGISFYQCILNNSKFYNISIDSCNFNCAQIENAIWENLICKEKPSLCGHQSKINQIVFNDDGNTLISGSEDGVINIWQVYAYDQPKSLILQNNEKLLTFSKSKSLLACLTSNFISLYNSNDLSELQYQTLINFDYKDIILSTNSKYLAVESNQGQIHFWLISNLLSSKQQQKYLTTEKNQEPIQTIAMSPNYQLLATGGIKIQIWNSKNIPDIQLLLELPVQKKPTLAITFSKDNQVLATGGESKKLQFWDIQNLKQIQLLHSFDSQSIIEQVSYSKDGKMFASRSKSQLKLYEVQKFPDQQDFFIIESSVQVNLVEISFDCQTVACTQKKGPRDVNAIIKIWDIKQLHQIKQLTNLIEHTEDILCLKFRNDNLILASGSLDKNICLWDLQKLIIITKLNAHSNRVLDLTFSFDGKQMVSSSLDKTIIFWDITNQDQPQMQKTLQLQTEANKVIFWPNKQILISLNCHHSKKIQFWNSVDFQMITSQEIEENFIDINFNQDDDSMISLSDKGMIRIWKINGQSFQIEKKFKLKDCQLIKKFFNLNNQSIIVHSNVQVLQIYVQDDEAIQKKALFHFSNNAYSMSLAYNKKFIVVGCIQGMEIIVIENHNSQNMIYFESKNFCNDFQFSNDSSLLAVANEKGAFIKNIETNEKVQNFEENNRCISICFIGIEQLAIGIDILGGQLVLYDIKDFQSIKKLNIIQLPSNPFKILYLEQQQKICIYSYSFVIMINLSNQELIQLIQMDKGKKSKDFVLDSDQLLVGYGLENQICFSQFSDLMILDKIFQPKQQNSYLYKNFSLDSNFFSVISNNSIYTQYEIGSNKIIQQVNLNLQNLSFITLSNQESYLVAIQEMYMKKWIQKSSLFDLKTKKTISCFEEIDELKFKCQKVVFSQDGLNFVSSYSDLTIKLWDAKSCKLLSMFKSDTLIIESIRISQKGILAQTSQSIIKLWNLKALKQQQFEMDGHSDSIQQLCVSSDGFQLVSGSESEIIRWDLIELKKIDILLKGKRLPCSFCFSQNCQYFAAGDDQNAIHLWKLNTKYIIEHHFILYFFFYDKIAFSLDHTQFICQHNNSKILILNLEQVSKQKQMIFQSNLNFNPRSIILSSNFLIKTNPFELICTNNNPDLKNEKVEGIEVSNITKIAICAISQRLAIEDKDYSIIIYSIQKKQKESVLQYNSQKNTKILSMAFSCNSKIFFSCHDDYKIRIWNISDTFTLIMQKDLQYYGNSNSLRQIQCLQIFPLKDEEYIVIWSEMYQFWDVQINHIVYQIENVQLLDEAMDQTTNLENFSVGFSQLNNVIAIQFKTNLKLYDIEKKQMITTLEGNSFEQQSFSSILVFSEDGKNLLSLGSDHTIRLWNISDYKSIKIQVNLTKRVEALAFQFLNSQNIRILSKSGQIIDEQISDYTEIGVIEDENKFDFTKAQRQLQVSEYIGKFENRILEIFDAQKNELKYSLNQFSSKIKNLLFISSGQQFILGMEDGSIQLYKIDKQTLQFYEQPICYYIFAKNPLLQALHCRIRQSKFQTIENENFEKLLIDKGAIK</sequence>
<dbReference type="PANTHER" id="PTHR44129">
    <property type="entry name" value="WD REPEAT-CONTAINING PROTEIN POP1"/>
    <property type="match status" value="1"/>
</dbReference>
<organism evidence="5 6">
    <name type="scientific">Paramecium primaurelia</name>
    <dbReference type="NCBI Taxonomy" id="5886"/>
    <lineage>
        <taxon>Eukaryota</taxon>
        <taxon>Sar</taxon>
        <taxon>Alveolata</taxon>
        <taxon>Ciliophora</taxon>
        <taxon>Intramacronucleata</taxon>
        <taxon>Oligohymenophorea</taxon>
        <taxon>Peniculida</taxon>
        <taxon>Parameciidae</taxon>
        <taxon>Paramecium</taxon>
    </lineage>
</organism>
<feature type="repeat" description="WD" evidence="3">
    <location>
        <begin position="2301"/>
        <end position="2335"/>
    </location>
</feature>
<evidence type="ECO:0000256" key="2">
    <source>
        <dbReference type="ARBA" id="ARBA00022737"/>
    </source>
</evidence>
<feature type="repeat" description="WD" evidence="3">
    <location>
        <begin position="3277"/>
        <end position="3308"/>
    </location>
</feature>
<evidence type="ECO:0000256" key="3">
    <source>
        <dbReference type="PROSITE-ProRule" id="PRU00221"/>
    </source>
</evidence>
<comment type="caution">
    <text evidence="5">The sequence shown here is derived from an EMBL/GenBank/DDBJ whole genome shotgun (WGS) entry which is preliminary data.</text>
</comment>
<dbReference type="PROSITE" id="PS00678">
    <property type="entry name" value="WD_REPEATS_1"/>
    <property type="match status" value="3"/>
</dbReference>
<dbReference type="SMART" id="SM00320">
    <property type="entry name" value="WD40"/>
    <property type="match status" value="14"/>
</dbReference>
<protein>
    <recommendedName>
        <fullName evidence="7">WD domain, G-beta repeat protein</fullName>
    </recommendedName>
</protein>
<keyword evidence="4" id="KW-0175">Coiled coil</keyword>
<evidence type="ECO:0000256" key="1">
    <source>
        <dbReference type="ARBA" id="ARBA00022574"/>
    </source>
</evidence>
<feature type="repeat" description="WD" evidence="3">
    <location>
        <begin position="2163"/>
        <end position="2204"/>
    </location>
</feature>
<feature type="repeat" description="WD" evidence="3">
    <location>
        <begin position="2832"/>
        <end position="2863"/>
    </location>
</feature>
<dbReference type="OMA" id="WNCNKIS"/>
<dbReference type="EMBL" id="CAJJDM010000078">
    <property type="protein sequence ID" value="CAD8086014.1"/>
    <property type="molecule type" value="Genomic_DNA"/>
</dbReference>
<feature type="repeat" description="WD" evidence="3">
    <location>
        <begin position="1990"/>
        <end position="2023"/>
    </location>
</feature>
<name>A0A8S1NH42_PARPR</name>
<reference evidence="5" key="1">
    <citation type="submission" date="2021-01" db="EMBL/GenBank/DDBJ databases">
        <authorList>
            <consortium name="Genoscope - CEA"/>
            <person name="William W."/>
        </authorList>
    </citation>
    <scope>NUCLEOTIDE SEQUENCE</scope>
</reference>
<feature type="coiled-coil region" evidence="4">
    <location>
        <begin position="1604"/>
        <end position="1631"/>
    </location>
</feature>
<evidence type="ECO:0000313" key="5">
    <source>
        <dbReference type="EMBL" id="CAD8086014.1"/>
    </source>
</evidence>
<dbReference type="PROSITE" id="PS50294">
    <property type="entry name" value="WD_REPEATS_REGION"/>
    <property type="match status" value="3"/>
</dbReference>
<dbReference type="InterPro" id="IPR001680">
    <property type="entry name" value="WD40_rpt"/>
</dbReference>
<dbReference type="CDD" id="cd00200">
    <property type="entry name" value="WD40"/>
    <property type="match status" value="1"/>
</dbReference>
<dbReference type="InterPro" id="IPR050349">
    <property type="entry name" value="WD_LIS1/nudF_dynein_reg"/>
</dbReference>
<accession>A0A8S1NH42</accession>